<protein>
    <submittedName>
        <fullName evidence="2">Uncharacterized protein</fullName>
    </submittedName>
</protein>
<dbReference type="RefSeq" id="WP_267567490.1">
    <property type="nucleotide sequence ID" value="NZ_JAPNTZ010000014.1"/>
</dbReference>
<dbReference type="EMBL" id="JAPNTZ010000014">
    <property type="protein sequence ID" value="MCY1143024.1"/>
    <property type="molecule type" value="Genomic_DNA"/>
</dbReference>
<name>A0ABT4B951_9ACTN</name>
<evidence type="ECO:0000313" key="3">
    <source>
        <dbReference type="Proteomes" id="UP001151002"/>
    </source>
</evidence>
<evidence type="ECO:0000313" key="2">
    <source>
        <dbReference type="EMBL" id="MCY1143024.1"/>
    </source>
</evidence>
<comment type="caution">
    <text evidence="2">The sequence shown here is derived from an EMBL/GenBank/DDBJ whole genome shotgun (WGS) entry which is preliminary data.</text>
</comment>
<evidence type="ECO:0000256" key="1">
    <source>
        <dbReference type="SAM" id="Phobius"/>
    </source>
</evidence>
<sequence>MAQRIKDLLDEAVSGVEPRTLDPAAAVARRRRAQQRRRLVAGTFAVLGVLAGGALAVPQFQRDSSPPPVSVIDRPLPVPHFADGVLVSGGLRLPVPPGWQGITGGRDRSCADPDRTILIPDTTGDPENSWSACPRAVIRVVVEDGEMRAPAGAVMTDDGLVMTPPISLTLPGGEPAWVSNRISEADTSRGDYDLQVVLPWSRTTVYLGTSLAETRQILGSIRTEPVDAGRLIVPDVPAVAELIASDPADPVHPLRGKTTETTKLFEIVRVLQDQRDPVPDSEACAGPEQPGMRLDIGTAHVVITLGGKCQEAVSSQGGRVRFDDDAVAELKQIFGIER</sequence>
<keyword evidence="1" id="KW-0472">Membrane</keyword>
<dbReference type="Proteomes" id="UP001151002">
    <property type="component" value="Unassembled WGS sequence"/>
</dbReference>
<reference evidence="2" key="1">
    <citation type="submission" date="2022-11" db="EMBL/GenBank/DDBJ databases">
        <authorList>
            <person name="Somphong A."/>
            <person name="Phongsopitanun W."/>
        </authorList>
    </citation>
    <scope>NUCLEOTIDE SEQUENCE</scope>
    <source>
        <strain evidence="2">Pm04-4</strain>
    </source>
</reference>
<feature type="transmembrane region" description="Helical" evidence="1">
    <location>
        <begin position="39"/>
        <end position="57"/>
    </location>
</feature>
<organism evidence="2 3">
    <name type="scientific">Paractinoplanes pyxinae</name>
    <dbReference type="NCBI Taxonomy" id="2997416"/>
    <lineage>
        <taxon>Bacteria</taxon>
        <taxon>Bacillati</taxon>
        <taxon>Actinomycetota</taxon>
        <taxon>Actinomycetes</taxon>
        <taxon>Micromonosporales</taxon>
        <taxon>Micromonosporaceae</taxon>
        <taxon>Paractinoplanes</taxon>
    </lineage>
</organism>
<gene>
    <name evidence="2" type="ORF">OWR29_33945</name>
</gene>
<accession>A0ABT4B951</accession>
<proteinExistence type="predicted"/>
<keyword evidence="3" id="KW-1185">Reference proteome</keyword>
<keyword evidence="1" id="KW-0812">Transmembrane</keyword>
<keyword evidence="1" id="KW-1133">Transmembrane helix</keyword>